<reference evidence="10" key="1">
    <citation type="journal article" date="2019" name="Int. J. Syst. Evol. Microbiol.">
        <title>The Global Catalogue of Microorganisms (GCM) 10K type strain sequencing project: providing services to taxonomists for standard genome sequencing and annotation.</title>
        <authorList>
            <consortium name="The Broad Institute Genomics Platform"/>
            <consortium name="The Broad Institute Genome Sequencing Center for Infectious Disease"/>
            <person name="Wu L."/>
            <person name="Ma J."/>
        </authorList>
    </citation>
    <scope>NUCLEOTIDE SEQUENCE [LARGE SCALE GENOMIC DNA]</scope>
    <source>
        <strain evidence="10">JCM 18424</strain>
    </source>
</reference>
<dbReference type="Gene3D" id="1.20.1530.20">
    <property type="match status" value="1"/>
</dbReference>
<dbReference type="InterPro" id="IPR038770">
    <property type="entry name" value="Na+/solute_symporter_sf"/>
</dbReference>
<gene>
    <name evidence="9" type="ORF">GCM10023338_23440</name>
</gene>
<feature type="transmembrane region" description="Helical" evidence="8">
    <location>
        <begin position="131"/>
        <end position="153"/>
    </location>
</feature>
<comment type="caution">
    <text evidence="9">The sequence shown here is derived from an EMBL/GenBank/DDBJ whole genome shotgun (WGS) entry which is preliminary data.</text>
</comment>
<keyword evidence="7 8" id="KW-0472">Membrane</keyword>
<feature type="transmembrane region" description="Helical" evidence="8">
    <location>
        <begin position="41"/>
        <end position="60"/>
    </location>
</feature>
<dbReference type="RefSeq" id="WP_077926607.1">
    <property type="nucleotide sequence ID" value="NZ_BAABKE010000010.1"/>
</dbReference>
<feature type="transmembrane region" description="Helical" evidence="8">
    <location>
        <begin position="203"/>
        <end position="223"/>
    </location>
</feature>
<comment type="similarity">
    <text evidence="2">Belongs to the auxin efflux carrier (TC 2.A.69) family.</text>
</comment>
<evidence type="ECO:0000256" key="6">
    <source>
        <dbReference type="ARBA" id="ARBA00022989"/>
    </source>
</evidence>
<evidence type="ECO:0000313" key="10">
    <source>
        <dbReference type="Proteomes" id="UP001500631"/>
    </source>
</evidence>
<evidence type="ECO:0000256" key="4">
    <source>
        <dbReference type="ARBA" id="ARBA00022475"/>
    </source>
</evidence>
<feature type="transmembrane region" description="Helical" evidence="8">
    <location>
        <begin position="103"/>
        <end position="125"/>
    </location>
</feature>
<keyword evidence="3" id="KW-0813">Transport</keyword>
<dbReference type="PANTHER" id="PTHR36838:SF3">
    <property type="entry name" value="TRANSPORTER AUXIN EFFLUX CARRIER EC FAMILY"/>
    <property type="match status" value="1"/>
</dbReference>
<keyword evidence="4" id="KW-1003">Cell membrane</keyword>
<feature type="transmembrane region" description="Helical" evidence="8">
    <location>
        <begin position="173"/>
        <end position="191"/>
    </location>
</feature>
<keyword evidence="10" id="KW-1185">Reference proteome</keyword>
<comment type="subcellular location">
    <subcellularLocation>
        <location evidence="1">Cell membrane</location>
        <topology evidence="1">Multi-pass membrane protein</topology>
    </subcellularLocation>
</comment>
<sequence length="315" mass="34680">MSSFVYSFFQQIYALLPFFILIGLGYYLVRFRKWPKDFTRGLTQFLFNLAIPIMLFGVMSKFHEQEDVDPKLILAYFGGSFILFFIAHFFSKKALKLTSRASSVFGVGTIFANNVMIGIPILMLFMGDDAIAVSAMIISFNALLLWSLVSFSIEWADHGSFSVRGMVATFKGVLKNPVVIGIMLGLLASYVRLPIPQFAGKTISMFSDMVAPLSLLVLGMGLAEYRIGSSLKVSIFLVFFKLVLHPLVIWLCALALGLSAFETKAIVILGSLAAGMNVYLMALKFKEIEDAVASGIVLSTLLSAITTPIILLLMP</sequence>
<dbReference type="EMBL" id="BAABKE010000010">
    <property type="protein sequence ID" value="GAA5104131.1"/>
    <property type="molecule type" value="Genomic_DNA"/>
</dbReference>
<feature type="transmembrane region" description="Helical" evidence="8">
    <location>
        <begin position="265"/>
        <end position="283"/>
    </location>
</feature>
<evidence type="ECO:0000313" key="9">
    <source>
        <dbReference type="EMBL" id="GAA5104131.1"/>
    </source>
</evidence>
<evidence type="ECO:0000256" key="8">
    <source>
        <dbReference type="SAM" id="Phobius"/>
    </source>
</evidence>
<proteinExistence type="inferred from homology"/>
<dbReference type="InterPro" id="IPR004776">
    <property type="entry name" value="Mem_transp_PIN-like"/>
</dbReference>
<feature type="transmembrane region" description="Helical" evidence="8">
    <location>
        <begin position="295"/>
        <end position="314"/>
    </location>
</feature>
<evidence type="ECO:0000256" key="2">
    <source>
        <dbReference type="ARBA" id="ARBA00010145"/>
    </source>
</evidence>
<name>A0ABP9MXZ0_9GAMM</name>
<evidence type="ECO:0000256" key="1">
    <source>
        <dbReference type="ARBA" id="ARBA00004651"/>
    </source>
</evidence>
<feature type="transmembrane region" description="Helical" evidence="8">
    <location>
        <begin position="72"/>
        <end position="91"/>
    </location>
</feature>
<feature type="transmembrane region" description="Helical" evidence="8">
    <location>
        <begin position="235"/>
        <end position="259"/>
    </location>
</feature>
<feature type="transmembrane region" description="Helical" evidence="8">
    <location>
        <begin position="12"/>
        <end position="29"/>
    </location>
</feature>
<dbReference type="Proteomes" id="UP001500631">
    <property type="component" value="Unassembled WGS sequence"/>
</dbReference>
<keyword evidence="6 8" id="KW-1133">Transmembrane helix</keyword>
<dbReference type="PANTHER" id="PTHR36838">
    <property type="entry name" value="AUXIN EFFLUX CARRIER FAMILY PROTEIN"/>
    <property type="match status" value="1"/>
</dbReference>
<evidence type="ECO:0000256" key="5">
    <source>
        <dbReference type="ARBA" id="ARBA00022692"/>
    </source>
</evidence>
<dbReference type="Pfam" id="PF03547">
    <property type="entry name" value="Mem_trans"/>
    <property type="match status" value="1"/>
</dbReference>
<keyword evidence="5 8" id="KW-0812">Transmembrane</keyword>
<evidence type="ECO:0000256" key="7">
    <source>
        <dbReference type="ARBA" id="ARBA00023136"/>
    </source>
</evidence>
<organism evidence="9 10">
    <name type="scientific">Wohlfahrtiimonas larvae</name>
    <dbReference type="NCBI Taxonomy" id="1157986"/>
    <lineage>
        <taxon>Bacteria</taxon>
        <taxon>Pseudomonadati</taxon>
        <taxon>Pseudomonadota</taxon>
        <taxon>Gammaproteobacteria</taxon>
        <taxon>Cardiobacteriales</taxon>
        <taxon>Ignatzschineriaceae</taxon>
        <taxon>Wohlfahrtiimonas</taxon>
    </lineage>
</organism>
<protein>
    <submittedName>
        <fullName evidence="9">AEC family transporter</fullName>
    </submittedName>
</protein>
<evidence type="ECO:0000256" key="3">
    <source>
        <dbReference type="ARBA" id="ARBA00022448"/>
    </source>
</evidence>
<accession>A0ABP9MXZ0</accession>